<dbReference type="GO" id="GO:0050660">
    <property type="term" value="F:flavin adenine dinucleotide binding"/>
    <property type="evidence" value="ECO:0007669"/>
    <property type="project" value="InterPro"/>
</dbReference>
<dbReference type="SUPFAM" id="SSF51905">
    <property type="entry name" value="FAD/NAD(P)-binding domain"/>
    <property type="match status" value="1"/>
</dbReference>
<comment type="cofactor">
    <cofactor evidence="1">
        <name>FAD</name>
        <dbReference type="ChEBI" id="CHEBI:57692"/>
    </cofactor>
</comment>
<evidence type="ECO:0000313" key="7">
    <source>
        <dbReference type="Proteomes" id="UP000310754"/>
    </source>
</evidence>
<evidence type="ECO:0000256" key="1">
    <source>
        <dbReference type="ARBA" id="ARBA00001974"/>
    </source>
</evidence>
<sequence length="397" mass="42263">MADQIFKYIIIGRGMMGAAAARHLGAHTDGVVLIGPDEPADKVNHDGVFASHYDEARITRTIDGNPVWAKLANVSIARYRAMEQESGIPFYHEVGCLIVAPKPGGKSTYIANVQKAVSQLGVATEALDDAALGREFPYFQFETGCLGIHERHNAGYVNPRALVAAQTALAEKAGVTLINAVATGLRDEGAYVSVTTADGQVVKGEKILVAAGGFSIAPDLLPQKLDLSVYARTVAFFEIPDEHLSHYSGMPSLIYEPSEPLDHIYLLPPVRYPDGKTYLKIGGDPDDLKLLSEPDIRAWFRSGGRESTRNHLKRIVDGLVPTLAHAPVSMAACVTSFMPSGYPAIGMSASPRIGVLTGGCGAAAKSSDEIGRLGAVLMQQGSLEGEDYPAVFSPSFA</sequence>
<proteinExistence type="predicted"/>
<dbReference type="EMBL" id="SSOA01000001">
    <property type="protein sequence ID" value="THF53899.1"/>
    <property type="molecule type" value="Genomic_DNA"/>
</dbReference>
<gene>
    <name evidence="6" type="ORF">E6C51_01965</name>
</gene>
<dbReference type="Gene3D" id="3.30.9.10">
    <property type="entry name" value="D-Amino Acid Oxidase, subunit A, domain 2"/>
    <property type="match status" value="1"/>
</dbReference>
<dbReference type="AlphaFoldDB" id="A0A4S4A666"/>
<protein>
    <submittedName>
        <fullName evidence="6">FAD-dependent oxidoreductase</fullName>
    </submittedName>
</protein>
<dbReference type="InterPro" id="IPR006076">
    <property type="entry name" value="FAD-dep_OxRdtase"/>
</dbReference>
<feature type="domain" description="FAD dependent oxidoreductase" evidence="5">
    <location>
        <begin position="8"/>
        <end position="374"/>
    </location>
</feature>
<reference evidence="6 7" key="1">
    <citation type="submission" date="2019-04" db="EMBL/GenBank/DDBJ databases">
        <title>Rhizobium terrae sp. nov., isolated from a paddy soil.</title>
        <authorList>
            <person name="Lin S.-Y."/>
            <person name="Hameed A."/>
            <person name="Huang H.-I."/>
            <person name="Young C.-C."/>
        </authorList>
    </citation>
    <scope>NUCLEOTIDE SEQUENCE [LARGE SCALE GENOMIC DNA]</scope>
    <source>
        <strain evidence="6 7">CC-HIH110</strain>
    </source>
</reference>
<dbReference type="Pfam" id="PF01266">
    <property type="entry name" value="DAO"/>
    <property type="match status" value="1"/>
</dbReference>
<evidence type="ECO:0000256" key="3">
    <source>
        <dbReference type="ARBA" id="ARBA00022827"/>
    </source>
</evidence>
<dbReference type="SUPFAM" id="SSF54373">
    <property type="entry name" value="FAD-linked reductases, C-terminal domain"/>
    <property type="match status" value="1"/>
</dbReference>
<accession>A0A4S4A666</accession>
<evidence type="ECO:0000256" key="2">
    <source>
        <dbReference type="ARBA" id="ARBA00022630"/>
    </source>
</evidence>
<dbReference type="Proteomes" id="UP000310754">
    <property type="component" value="Unassembled WGS sequence"/>
</dbReference>
<evidence type="ECO:0000256" key="4">
    <source>
        <dbReference type="ARBA" id="ARBA00023002"/>
    </source>
</evidence>
<dbReference type="Gene3D" id="3.50.50.60">
    <property type="entry name" value="FAD/NAD(P)-binding domain"/>
    <property type="match status" value="1"/>
</dbReference>
<dbReference type="RefSeq" id="WP_190234847.1">
    <property type="nucleotide sequence ID" value="NZ_SSOA01000001.1"/>
</dbReference>
<keyword evidence="4" id="KW-0560">Oxidoreductase</keyword>
<dbReference type="InterPro" id="IPR045170">
    <property type="entry name" value="MTOX"/>
</dbReference>
<keyword evidence="2" id="KW-0285">Flavoprotein</keyword>
<dbReference type="PANTHER" id="PTHR10961:SF10">
    <property type="entry name" value="FAD DEPENDENT OXIDOREDUCTASE DOMAIN-CONTAINING PROTEIN"/>
    <property type="match status" value="1"/>
</dbReference>
<dbReference type="PANTHER" id="PTHR10961">
    <property type="entry name" value="PEROXISOMAL SARCOSINE OXIDASE"/>
    <property type="match status" value="1"/>
</dbReference>
<evidence type="ECO:0000313" key="6">
    <source>
        <dbReference type="EMBL" id="THF53899.1"/>
    </source>
</evidence>
<dbReference type="GO" id="GO:0008115">
    <property type="term" value="F:sarcosine oxidase activity"/>
    <property type="evidence" value="ECO:0007669"/>
    <property type="project" value="TreeGrafter"/>
</dbReference>
<keyword evidence="7" id="KW-1185">Reference proteome</keyword>
<keyword evidence="3" id="KW-0274">FAD</keyword>
<organism evidence="6 7">
    <name type="scientific">Allorhizobium terrae</name>
    <dbReference type="NCBI Taxonomy" id="1848972"/>
    <lineage>
        <taxon>Bacteria</taxon>
        <taxon>Pseudomonadati</taxon>
        <taxon>Pseudomonadota</taxon>
        <taxon>Alphaproteobacteria</taxon>
        <taxon>Hyphomicrobiales</taxon>
        <taxon>Rhizobiaceae</taxon>
        <taxon>Rhizobium/Agrobacterium group</taxon>
        <taxon>Allorhizobium</taxon>
    </lineage>
</organism>
<evidence type="ECO:0000259" key="5">
    <source>
        <dbReference type="Pfam" id="PF01266"/>
    </source>
</evidence>
<dbReference type="InterPro" id="IPR036188">
    <property type="entry name" value="FAD/NAD-bd_sf"/>
</dbReference>
<comment type="caution">
    <text evidence="6">The sequence shown here is derived from an EMBL/GenBank/DDBJ whole genome shotgun (WGS) entry which is preliminary data.</text>
</comment>
<name>A0A4S4A666_9HYPH</name>